<gene>
    <name evidence="1" type="ORF">NG824_13215</name>
</gene>
<reference evidence="1" key="1">
    <citation type="submission" date="2022-06" db="EMBL/GenBank/DDBJ databases">
        <title>Dynamics of rice microbiomes reveals core vertical transmitted seed endophytes.</title>
        <authorList>
            <person name="Liao K."/>
            <person name="Zhang X."/>
        </authorList>
    </citation>
    <scope>NUCLEOTIDE SEQUENCE</scope>
    <source>
        <strain evidence="1">JR3-14</strain>
    </source>
</reference>
<name>A0AA46ST15_9XANT</name>
<proteinExistence type="predicted"/>
<evidence type="ECO:0008006" key="3">
    <source>
        <dbReference type="Google" id="ProtNLM"/>
    </source>
</evidence>
<dbReference type="InterPro" id="IPR045865">
    <property type="entry name" value="ACT-like_dom_sf"/>
</dbReference>
<protein>
    <recommendedName>
        <fullName evidence="3">ACT domain-containing protein</fullName>
    </recommendedName>
</protein>
<sequence>MKDVEIHLEDRPCALSAMAQALGAAGISIEGGGVWRVDGRAVAHFLFDAAAPASETLRAHGFHVAAEHPVVSLRLDQDTPGQLGLLTGMLGAAGINIAVQYSDHHGHLILVVDDPAGARAIADAWMQARDARCLDGAGDGDRRQGTS</sequence>
<evidence type="ECO:0000313" key="2">
    <source>
        <dbReference type="Proteomes" id="UP001164392"/>
    </source>
</evidence>
<dbReference type="RefSeq" id="WP_152236422.1">
    <property type="nucleotide sequence ID" value="NZ_CP099534.1"/>
</dbReference>
<dbReference type="SUPFAM" id="SSF55021">
    <property type="entry name" value="ACT-like"/>
    <property type="match status" value="1"/>
</dbReference>
<accession>A0AA46ST15</accession>
<evidence type="ECO:0000313" key="1">
    <source>
        <dbReference type="EMBL" id="UYK87455.1"/>
    </source>
</evidence>
<dbReference type="Proteomes" id="UP001164392">
    <property type="component" value="Chromosome"/>
</dbReference>
<dbReference type="AlphaFoldDB" id="A0AA46ST15"/>
<dbReference type="EMBL" id="CP099534">
    <property type="protein sequence ID" value="UYK87455.1"/>
    <property type="molecule type" value="Genomic_DNA"/>
</dbReference>
<organism evidence="1 2">
    <name type="scientific">Xanthomonas sacchari</name>
    <dbReference type="NCBI Taxonomy" id="56458"/>
    <lineage>
        <taxon>Bacteria</taxon>
        <taxon>Pseudomonadati</taxon>
        <taxon>Pseudomonadota</taxon>
        <taxon>Gammaproteobacteria</taxon>
        <taxon>Lysobacterales</taxon>
        <taxon>Lysobacteraceae</taxon>
        <taxon>Xanthomonas</taxon>
    </lineage>
</organism>
<dbReference type="Gene3D" id="3.30.2130.10">
    <property type="entry name" value="VC0802-like"/>
    <property type="match status" value="1"/>
</dbReference>